<name>A0A126UVE6_9RHOB</name>
<evidence type="ECO:0000256" key="1">
    <source>
        <dbReference type="ARBA" id="ARBA00010638"/>
    </source>
</evidence>
<proteinExistence type="inferred from homology"/>
<comment type="cofactor">
    <cofactor evidence="5">
        <name>Mg(2+)</name>
        <dbReference type="ChEBI" id="CHEBI:18420"/>
    </cofactor>
</comment>
<dbReference type="InterPro" id="IPR037171">
    <property type="entry name" value="NagB/RpiA_transferase-like"/>
</dbReference>
<keyword evidence="7" id="KW-1185">Reference proteome</keyword>
<accession>A0A126UVE6</accession>
<dbReference type="EMBL" id="CP014327">
    <property type="protein sequence ID" value="AML50014.1"/>
    <property type="molecule type" value="Genomic_DNA"/>
</dbReference>
<evidence type="ECO:0000256" key="2">
    <source>
        <dbReference type="ARBA" id="ARBA00022741"/>
    </source>
</evidence>
<dbReference type="Proteomes" id="UP000070371">
    <property type="component" value="Chromosome"/>
</dbReference>
<keyword evidence="5" id="KW-0460">Magnesium</keyword>
<keyword evidence="5" id="KW-0479">Metal-binding</keyword>
<dbReference type="KEGG" id="hat:RC74_00815"/>
<dbReference type="GO" id="GO:0030272">
    <property type="term" value="F:5-formyltetrahydrofolate cyclo-ligase activity"/>
    <property type="evidence" value="ECO:0007669"/>
    <property type="project" value="UniProtKB-EC"/>
</dbReference>
<dbReference type="PANTHER" id="PTHR23407:SF1">
    <property type="entry name" value="5-FORMYLTETRAHYDROFOLATE CYCLO-LIGASE"/>
    <property type="match status" value="1"/>
</dbReference>
<feature type="binding site" evidence="4">
    <location>
        <begin position="126"/>
        <end position="134"/>
    </location>
    <ligand>
        <name>ATP</name>
        <dbReference type="ChEBI" id="CHEBI:30616"/>
    </ligand>
</feature>
<protein>
    <recommendedName>
        <fullName evidence="5">5-formyltetrahydrofolate cyclo-ligase</fullName>
        <ecNumber evidence="5">6.3.3.2</ecNumber>
    </recommendedName>
</protein>
<dbReference type="InterPro" id="IPR002698">
    <property type="entry name" value="FTHF_cligase"/>
</dbReference>
<dbReference type="AlphaFoldDB" id="A0A126UVE6"/>
<keyword evidence="3 4" id="KW-0067">ATP-binding</keyword>
<keyword evidence="2 4" id="KW-0547">Nucleotide-binding</keyword>
<dbReference type="PANTHER" id="PTHR23407">
    <property type="entry name" value="ATPASE INHIBITOR/5-FORMYLTETRAHYDROFOLATE CYCLO-LIGASE"/>
    <property type="match status" value="1"/>
</dbReference>
<evidence type="ECO:0000256" key="3">
    <source>
        <dbReference type="ARBA" id="ARBA00022840"/>
    </source>
</evidence>
<comment type="similarity">
    <text evidence="1 5">Belongs to the 5-formyltetrahydrofolate cyclo-ligase family.</text>
</comment>
<reference evidence="6 7" key="1">
    <citation type="submission" date="2016-02" db="EMBL/GenBank/DDBJ databases">
        <title>Complete genome sequence of Halocynthiibacter arcticus PAMC 20958t from arctic marine sediment.</title>
        <authorList>
            <person name="Lee Y.M."/>
            <person name="Baek K."/>
            <person name="Lee H.K."/>
            <person name="Shin S.C."/>
        </authorList>
    </citation>
    <scope>NUCLEOTIDE SEQUENCE [LARGE SCALE GENOMIC DNA]</scope>
    <source>
        <strain evidence="6">PAMC 20958</strain>
    </source>
</reference>
<dbReference type="GO" id="GO:0035999">
    <property type="term" value="P:tetrahydrofolate interconversion"/>
    <property type="evidence" value="ECO:0007669"/>
    <property type="project" value="TreeGrafter"/>
</dbReference>
<evidence type="ECO:0000313" key="6">
    <source>
        <dbReference type="EMBL" id="AML50014.1"/>
    </source>
</evidence>
<feature type="binding site" evidence="4">
    <location>
        <position position="50"/>
    </location>
    <ligand>
        <name>substrate</name>
    </ligand>
</feature>
<dbReference type="EC" id="6.3.3.2" evidence="5"/>
<evidence type="ECO:0000256" key="5">
    <source>
        <dbReference type="RuleBase" id="RU361279"/>
    </source>
</evidence>
<dbReference type="PIRSF" id="PIRSF006806">
    <property type="entry name" value="FTHF_cligase"/>
    <property type="match status" value="1"/>
</dbReference>
<dbReference type="SUPFAM" id="SSF100950">
    <property type="entry name" value="NagB/RpiA/CoA transferase-like"/>
    <property type="match status" value="1"/>
</dbReference>
<dbReference type="GO" id="GO:0005524">
    <property type="term" value="F:ATP binding"/>
    <property type="evidence" value="ECO:0007669"/>
    <property type="project" value="UniProtKB-KW"/>
</dbReference>
<feature type="binding site" evidence="4">
    <location>
        <position position="55"/>
    </location>
    <ligand>
        <name>substrate</name>
    </ligand>
</feature>
<gene>
    <name evidence="6" type="ORF">RC74_00815</name>
</gene>
<comment type="catalytic activity">
    <reaction evidence="5">
        <text>(6S)-5-formyl-5,6,7,8-tetrahydrofolate + ATP = (6R)-5,10-methenyltetrahydrofolate + ADP + phosphate</text>
        <dbReference type="Rhea" id="RHEA:10488"/>
        <dbReference type="ChEBI" id="CHEBI:30616"/>
        <dbReference type="ChEBI" id="CHEBI:43474"/>
        <dbReference type="ChEBI" id="CHEBI:57455"/>
        <dbReference type="ChEBI" id="CHEBI:57457"/>
        <dbReference type="ChEBI" id="CHEBI:456216"/>
        <dbReference type="EC" id="6.3.3.2"/>
    </reaction>
</comment>
<dbReference type="STRING" id="1579316.RC74_00815"/>
<feature type="binding site" evidence="4">
    <location>
        <begin position="8"/>
        <end position="12"/>
    </location>
    <ligand>
        <name>ATP</name>
        <dbReference type="ChEBI" id="CHEBI:30616"/>
    </ligand>
</feature>
<dbReference type="InterPro" id="IPR024185">
    <property type="entry name" value="FTHF_cligase-like_sf"/>
</dbReference>
<evidence type="ECO:0000313" key="7">
    <source>
        <dbReference type="Proteomes" id="UP000070371"/>
    </source>
</evidence>
<dbReference type="OrthoDB" id="9801938at2"/>
<evidence type="ECO:0000256" key="4">
    <source>
        <dbReference type="PIRSR" id="PIRSR006806-1"/>
    </source>
</evidence>
<dbReference type="GO" id="GO:0046872">
    <property type="term" value="F:metal ion binding"/>
    <property type="evidence" value="ECO:0007669"/>
    <property type="project" value="UniProtKB-KW"/>
</dbReference>
<sequence>MVDLAARKSQARKDAFARRKLAFDAVNSTPVTRLTEVLAPYRKKTLAAYVPMRTEISPLAAMEAHSGQVCVPVIQSAGTALKFALWTADMAMVEGAFGARIPQNITYVTPDVLIVPLVAFDDAGNRLGYGGGFYDRTLQDLRRSRHVVAIGLAFEAQHADELPLEATDQPLDFIVTEAKTRTFSR</sequence>
<dbReference type="NCBIfam" id="TIGR02727">
    <property type="entry name" value="MTHFS_bact"/>
    <property type="match status" value="1"/>
</dbReference>
<dbReference type="Gene3D" id="3.40.50.10420">
    <property type="entry name" value="NagB/RpiA/CoA transferase-like"/>
    <property type="match status" value="1"/>
</dbReference>
<dbReference type="GO" id="GO:0009396">
    <property type="term" value="P:folic acid-containing compound biosynthetic process"/>
    <property type="evidence" value="ECO:0007669"/>
    <property type="project" value="TreeGrafter"/>
</dbReference>
<keyword evidence="6" id="KW-0436">Ligase</keyword>
<organism evidence="6 7">
    <name type="scientific">Falsihalocynthiibacter arcticus</name>
    <dbReference type="NCBI Taxonomy" id="1579316"/>
    <lineage>
        <taxon>Bacteria</taxon>
        <taxon>Pseudomonadati</taxon>
        <taxon>Pseudomonadota</taxon>
        <taxon>Alphaproteobacteria</taxon>
        <taxon>Rhodobacterales</taxon>
        <taxon>Roseobacteraceae</taxon>
        <taxon>Falsihalocynthiibacter</taxon>
    </lineage>
</organism>
<dbReference type="Pfam" id="PF01812">
    <property type="entry name" value="5-FTHF_cyc-lig"/>
    <property type="match status" value="1"/>
</dbReference>